<evidence type="ECO:0000256" key="4">
    <source>
        <dbReference type="ARBA" id="ARBA00022449"/>
    </source>
</evidence>
<evidence type="ECO:0000256" key="8">
    <source>
        <dbReference type="ARBA" id="ARBA00023136"/>
    </source>
</evidence>
<evidence type="ECO:0000256" key="9">
    <source>
        <dbReference type="SAM" id="Phobius"/>
    </source>
</evidence>
<evidence type="ECO:0000256" key="5">
    <source>
        <dbReference type="ARBA" id="ARBA00022692"/>
    </source>
</evidence>
<reference evidence="12" key="1">
    <citation type="submission" date="2018-04" db="EMBL/GenBank/DDBJ databases">
        <authorList>
            <person name="Liu S."/>
            <person name="Wang Z."/>
            <person name="Li J."/>
        </authorList>
    </citation>
    <scope>NUCLEOTIDE SEQUENCE [LARGE SCALE GENOMIC DNA]</scope>
    <source>
        <strain evidence="12">2189</strain>
    </source>
</reference>
<feature type="transmembrane region" description="Helical" evidence="9">
    <location>
        <begin position="15"/>
        <end position="33"/>
    </location>
</feature>
<feature type="transmembrane region" description="Helical" evidence="9">
    <location>
        <begin position="40"/>
        <end position="62"/>
    </location>
</feature>
<feature type="transmembrane region" description="Helical" evidence="9">
    <location>
        <begin position="347"/>
        <end position="368"/>
    </location>
</feature>
<keyword evidence="7" id="KW-0406">Ion transport</keyword>
<dbReference type="GO" id="GO:1902600">
    <property type="term" value="P:proton transmembrane transport"/>
    <property type="evidence" value="ECO:0007669"/>
    <property type="project" value="InterPro"/>
</dbReference>
<dbReference type="RefSeq" id="WP_108431070.1">
    <property type="nucleotide sequence ID" value="NZ_CP026947.1"/>
</dbReference>
<dbReference type="Proteomes" id="UP000244989">
    <property type="component" value="Unassembled WGS sequence"/>
</dbReference>
<keyword evidence="6 9" id="KW-1133">Transmembrane helix</keyword>
<dbReference type="PANTHER" id="PTHR43562:SF1">
    <property type="entry name" value="NA(+)_H(+) ANTIPORTER YJBQ-RELATED"/>
    <property type="match status" value="1"/>
</dbReference>
<evidence type="ECO:0000256" key="7">
    <source>
        <dbReference type="ARBA" id="ARBA00023065"/>
    </source>
</evidence>
<proteinExistence type="inferred from homology"/>
<feature type="transmembrane region" description="Helical" evidence="9">
    <location>
        <begin position="183"/>
        <end position="207"/>
    </location>
</feature>
<dbReference type="GO" id="GO:0016020">
    <property type="term" value="C:membrane"/>
    <property type="evidence" value="ECO:0007669"/>
    <property type="project" value="UniProtKB-SubCell"/>
</dbReference>
<keyword evidence="4" id="KW-0050">Antiport</keyword>
<evidence type="ECO:0000259" key="10">
    <source>
        <dbReference type="Pfam" id="PF00999"/>
    </source>
</evidence>
<name>A0A2U1T497_9CORY</name>
<feature type="transmembrane region" description="Helical" evidence="9">
    <location>
        <begin position="374"/>
        <end position="396"/>
    </location>
</feature>
<feature type="transmembrane region" description="Helical" evidence="9">
    <location>
        <begin position="68"/>
        <end position="85"/>
    </location>
</feature>
<dbReference type="InterPro" id="IPR038770">
    <property type="entry name" value="Na+/solute_symporter_sf"/>
</dbReference>
<keyword evidence="5 9" id="KW-0812">Transmembrane</keyword>
<protein>
    <submittedName>
        <fullName evidence="11">Sodium:proton antiporter</fullName>
    </submittedName>
</protein>
<dbReference type="InterPro" id="IPR006153">
    <property type="entry name" value="Cation/H_exchanger_TM"/>
</dbReference>
<feature type="transmembrane region" description="Helical" evidence="9">
    <location>
        <begin position="97"/>
        <end position="118"/>
    </location>
</feature>
<feature type="transmembrane region" description="Helical" evidence="9">
    <location>
        <begin position="156"/>
        <end position="177"/>
    </location>
</feature>
<dbReference type="OrthoDB" id="9793589at2"/>
<keyword evidence="8 9" id="KW-0472">Membrane</keyword>
<organism evidence="11 12">
    <name type="scientific">Corynebacterium yudongzhengii</name>
    <dbReference type="NCBI Taxonomy" id="2080740"/>
    <lineage>
        <taxon>Bacteria</taxon>
        <taxon>Bacillati</taxon>
        <taxon>Actinomycetota</taxon>
        <taxon>Actinomycetes</taxon>
        <taxon>Mycobacteriales</taxon>
        <taxon>Corynebacteriaceae</taxon>
        <taxon>Corynebacterium</taxon>
    </lineage>
</organism>
<keyword evidence="3" id="KW-0813">Transport</keyword>
<evidence type="ECO:0000256" key="2">
    <source>
        <dbReference type="ARBA" id="ARBA00005551"/>
    </source>
</evidence>
<keyword evidence="12" id="KW-1185">Reference proteome</keyword>
<evidence type="ECO:0000313" key="11">
    <source>
        <dbReference type="EMBL" id="PWC00836.1"/>
    </source>
</evidence>
<feature type="transmembrane region" description="Helical" evidence="9">
    <location>
        <begin position="124"/>
        <end position="144"/>
    </location>
</feature>
<feature type="transmembrane region" description="Helical" evidence="9">
    <location>
        <begin position="276"/>
        <end position="295"/>
    </location>
</feature>
<dbReference type="Gene3D" id="1.20.1530.20">
    <property type="match status" value="1"/>
</dbReference>
<dbReference type="PANTHER" id="PTHR43562">
    <property type="entry name" value="NAPA-TYPE SODIUM/HYDROGEN ANTIPORTER"/>
    <property type="match status" value="1"/>
</dbReference>
<dbReference type="EMBL" id="QEEZ01000029">
    <property type="protein sequence ID" value="PWC00836.1"/>
    <property type="molecule type" value="Genomic_DNA"/>
</dbReference>
<gene>
    <name evidence="11" type="ORF">DF222_10685</name>
</gene>
<feature type="transmembrane region" description="Helical" evidence="9">
    <location>
        <begin position="307"/>
        <end position="326"/>
    </location>
</feature>
<evidence type="ECO:0000313" key="12">
    <source>
        <dbReference type="Proteomes" id="UP000244989"/>
    </source>
</evidence>
<comment type="subcellular location">
    <subcellularLocation>
        <location evidence="1">Membrane</location>
        <topology evidence="1">Multi-pass membrane protein</topology>
    </subcellularLocation>
</comment>
<evidence type="ECO:0000256" key="3">
    <source>
        <dbReference type="ARBA" id="ARBA00022448"/>
    </source>
</evidence>
<sequence length="402" mass="42305">METLVLAAGEFDQTSALVSFAWIMAAALLAPIASQLTRGYIPSVALLLLFGMLIGPSVWGLAGFDGGITMLKELGVGALFLLAGFEIDRSSLRSRQAGSSLITWLICLTLSTAGAWLLLRDAPLALVIGIALTSTALGTVMPVLKQQGLEETKIGQSVMIHGAVGEVAPIAAMALLLSARSTLATAIILLIFVVIAVLVGIMPQAIARLMPWVHKAFLAGYGATNQTVLRLIVLILAVLMAVTAVFELDVVLGAFAAGFILNAVAPDDIHDDLEKALNVLFYSILIPVFFVASGMEIDWHVIRDNTLAAVAVPLIILITRGLPVFLRENSRRDGDKLPVRERLQIALYAATGLPIIVAVTSLAQSAGLLDQETASIFVAGGALTVAIFPLLARVVASQSNNA</sequence>
<comment type="similarity">
    <text evidence="2">Belongs to the monovalent cation:proton antiporter 2 (CPA2) transporter (TC 2.A.37) family.</text>
</comment>
<feature type="transmembrane region" description="Helical" evidence="9">
    <location>
        <begin position="252"/>
        <end position="269"/>
    </location>
</feature>
<dbReference type="GO" id="GO:0015297">
    <property type="term" value="F:antiporter activity"/>
    <property type="evidence" value="ECO:0007669"/>
    <property type="project" value="UniProtKB-KW"/>
</dbReference>
<dbReference type="AlphaFoldDB" id="A0A2U1T497"/>
<evidence type="ECO:0000256" key="1">
    <source>
        <dbReference type="ARBA" id="ARBA00004141"/>
    </source>
</evidence>
<dbReference type="KEGG" id="cyz:C3B44_03030"/>
<evidence type="ECO:0000256" key="6">
    <source>
        <dbReference type="ARBA" id="ARBA00022989"/>
    </source>
</evidence>
<dbReference type="Pfam" id="PF00999">
    <property type="entry name" value="Na_H_Exchanger"/>
    <property type="match status" value="1"/>
</dbReference>
<accession>A0A2U1T497</accession>
<feature type="transmembrane region" description="Helical" evidence="9">
    <location>
        <begin position="228"/>
        <end position="246"/>
    </location>
</feature>
<comment type="caution">
    <text evidence="11">The sequence shown here is derived from an EMBL/GenBank/DDBJ whole genome shotgun (WGS) entry which is preliminary data.</text>
</comment>
<feature type="domain" description="Cation/H+ exchanger transmembrane" evidence="10">
    <location>
        <begin position="25"/>
        <end position="391"/>
    </location>
</feature>